<evidence type="ECO:0000256" key="1">
    <source>
        <dbReference type="SAM" id="MobiDB-lite"/>
    </source>
</evidence>
<protein>
    <submittedName>
        <fullName evidence="2">Uncharacterized protein</fullName>
    </submittedName>
</protein>
<dbReference type="RefSeq" id="YP_010218820.1">
    <property type="nucleotide sequence ID" value="NC_058917.1"/>
</dbReference>
<reference evidence="2" key="1">
    <citation type="submission" date="2021-01" db="EMBL/GenBank/DDBJ databases">
        <authorList>
            <person name="Sun H.-H."/>
            <person name="Zhang S."/>
            <person name="Zhang Y.-J."/>
        </authorList>
    </citation>
    <scope>NUCLEOTIDE SEQUENCE</scope>
    <source>
        <strain evidence="2">CMM1</strain>
    </source>
</reference>
<dbReference type="EMBL" id="MW538937">
    <property type="protein sequence ID" value="UBU98473.1"/>
    <property type="molecule type" value="Genomic_DNA"/>
</dbReference>
<name>A0A8K1I7S4_9PEZI</name>
<proteinExistence type="predicted"/>
<gene>
    <name evidence="2" type="primary">orf159</name>
</gene>
<geneLocation type="mitochondrion" evidence="2"/>
<organism evidence="2">
    <name type="scientific">Morchella brunnea</name>
    <dbReference type="NCBI Taxonomy" id="1174671"/>
    <lineage>
        <taxon>Eukaryota</taxon>
        <taxon>Fungi</taxon>
        <taxon>Dikarya</taxon>
        <taxon>Ascomycota</taxon>
        <taxon>Pezizomycotina</taxon>
        <taxon>Pezizomycetes</taxon>
        <taxon>Pezizales</taxon>
        <taxon>Morchellaceae</taxon>
        <taxon>Morchella</taxon>
    </lineage>
</organism>
<feature type="region of interest" description="Disordered" evidence="1">
    <location>
        <begin position="19"/>
        <end position="72"/>
    </location>
</feature>
<evidence type="ECO:0000313" key="2">
    <source>
        <dbReference type="EMBL" id="UBU98473.1"/>
    </source>
</evidence>
<sequence length="159" mass="17056">MSPISLKFKDKGWTFPPAYGVRSRGGGGTRHVSLRVSTPAPPLPSHPFPSPSGAPLPRRGKEMDGGEGPALFFGSGAPKGRPRLFKGRSHKELLIFLHSRLLISLDMACLSCHLTIGWYISMLITLHHYYLTMTLGGGGGRHLNESTGGLLISTPPIGC</sequence>
<dbReference type="AlphaFoldDB" id="A0A8K1I7S4"/>
<accession>A0A8K1I7S4</accession>
<dbReference type="GeneID" id="68665377"/>
<feature type="compositionally biased region" description="Pro residues" evidence="1">
    <location>
        <begin position="39"/>
        <end position="54"/>
    </location>
</feature>
<keyword evidence="2" id="KW-0496">Mitochondrion</keyword>